<keyword evidence="6" id="KW-0804">Transcription</keyword>
<dbReference type="STRING" id="1088818.A0A2H9ZS30"/>
<evidence type="ECO:0000256" key="2">
    <source>
        <dbReference type="ARBA" id="ARBA00006454"/>
    </source>
</evidence>
<evidence type="ECO:0000256" key="6">
    <source>
        <dbReference type="ARBA" id="ARBA00023163"/>
    </source>
</evidence>
<dbReference type="FunFam" id="1.10.10.60:FF:000117">
    <property type="entry name" value="BEL1-like homeodomain protein 9"/>
    <property type="match status" value="1"/>
</dbReference>
<dbReference type="PROSITE" id="PS50071">
    <property type="entry name" value="HOMEOBOX_2"/>
    <property type="match status" value="1"/>
</dbReference>
<evidence type="ECO:0000313" key="12">
    <source>
        <dbReference type="Proteomes" id="UP000236161"/>
    </source>
</evidence>
<dbReference type="InterPro" id="IPR001356">
    <property type="entry name" value="HD"/>
</dbReference>
<evidence type="ECO:0000256" key="3">
    <source>
        <dbReference type="ARBA" id="ARBA00023015"/>
    </source>
</evidence>
<keyword evidence="7 8" id="KW-0539">Nucleus</keyword>
<sequence>MSSAAGRYVGGGEESVFLPSFHHHETQHGAAFHVPQHSRREKLRFPAEDPPATAMATSSLPLLYQAASSPCSLSFYSQNPSDGMGMAHLADGSCSLTQIQPQQGFSLTLSPPPAAVAVPLGPFTGYSAVLNRSRFLEPARQLLEEICDLGRAGAGAGAGDPPEMLSIDREMEGLARVSSSVGAEEQQWKKARLISLLNEVCRRYRLYYQQVQTVITSFEAVPGLNTAAPYVCMALKSMWKHFRFLKNAISNQLHRINKALGKEGIDGEGIFGFVSSSSCLQEGRNSSSSSRHQHVWRPQRGLPERAVSVLRAWLFEHFLHPYPTDADKQMLAKQTGLTRNQVSNWFINARVRLWKPMVEEVHNLEMLQVHNDTTHDKGEKQDKLSAASQPSSSTATSSSNPQPQTGRIQRNGVSTSRPLMMNAHHLSCIPHHVEDPYNFVYNDVSGHGSGVSLTLGLHQNTTGSICLSEPLPMNVARRFGLEDCNDSYVIGALEGHVGKDIGGHLLRDFVG</sequence>
<evidence type="ECO:0000256" key="9">
    <source>
        <dbReference type="SAM" id="MobiDB-lite"/>
    </source>
</evidence>
<keyword evidence="5 8" id="KW-0371">Homeobox</keyword>
<comment type="similarity">
    <text evidence="2">Belongs to the TALE/BELL homeobox family.</text>
</comment>
<gene>
    <name evidence="11" type="primary">BLH8</name>
    <name evidence="11" type="ORF">AXF42_Ash015393</name>
</gene>
<dbReference type="InterPro" id="IPR008422">
    <property type="entry name" value="KN_HD"/>
</dbReference>
<evidence type="ECO:0000259" key="10">
    <source>
        <dbReference type="PROSITE" id="PS50071"/>
    </source>
</evidence>
<comment type="subcellular location">
    <subcellularLocation>
        <location evidence="1 8">Nucleus</location>
    </subcellularLocation>
</comment>
<feature type="DNA-binding region" description="Homeobox" evidence="8">
    <location>
        <begin position="295"/>
        <end position="357"/>
    </location>
</feature>
<dbReference type="SMART" id="SM00389">
    <property type="entry name" value="HOX"/>
    <property type="match status" value="1"/>
</dbReference>
<accession>A0A2H9ZS30</accession>
<dbReference type="InterPro" id="IPR006563">
    <property type="entry name" value="POX_dom"/>
</dbReference>
<dbReference type="InterPro" id="IPR009057">
    <property type="entry name" value="Homeodomain-like_sf"/>
</dbReference>
<name>A0A2H9ZS30_9ASPA</name>
<dbReference type="Pfam" id="PF05920">
    <property type="entry name" value="Homeobox_KN"/>
    <property type="match status" value="1"/>
</dbReference>
<reference evidence="11 12" key="1">
    <citation type="journal article" date="2017" name="Nature">
        <title>The Apostasia genome and the evolution of orchids.</title>
        <authorList>
            <person name="Zhang G.Q."/>
            <person name="Liu K.W."/>
            <person name="Li Z."/>
            <person name="Lohaus R."/>
            <person name="Hsiao Y.Y."/>
            <person name="Niu S.C."/>
            <person name="Wang J.Y."/>
            <person name="Lin Y.C."/>
            <person name="Xu Q."/>
            <person name="Chen L.J."/>
            <person name="Yoshida K."/>
            <person name="Fujiwara S."/>
            <person name="Wang Z.W."/>
            <person name="Zhang Y.Q."/>
            <person name="Mitsuda N."/>
            <person name="Wang M."/>
            <person name="Liu G.H."/>
            <person name="Pecoraro L."/>
            <person name="Huang H.X."/>
            <person name="Xiao X.J."/>
            <person name="Lin M."/>
            <person name="Wu X.Y."/>
            <person name="Wu W.L."/>
            <person name="Chen Y.Y."/>
            <person name="Chang S.B."/>
            <person name="Sakamoto S."/>
            <person name="Ohme-Takagi M."/>
            <person name="Yagi M."/>
            <person name="Zeng S.J."/>
            <person name="Shen C.Y."/>
            <person name="Yeh C.M."/>
            <person name="Luo Y.B."/>
            <person name="Tsai W.C."/>
            <person name="Van de Peer Y."/>
            <person name="Liu Z.J."/>
        </authorList>
    </citation>
    <scope>NUCLEOTIDE SEQUENCE [LARGE SCALE GENOMIC DNA]</scope>
    <source>
        <strain evidence="12">cv. Shenzhen</strain>
        <tissue evidence="11">Stem</tissue>
    </source>
</reference>
<evidence type="ECO:0000256" key="4">
    <source>
        <dbReference type="ARBA" id="ARBA00023125"/>
    </source>
</evidence>
<evidence type="ECO:0000313" key="11">
    <source>
        <dbReference type="EMBL" id="PKA46102.1"/>
    </source>
</evidence>
<dbReference type="GO" id="GO:0005634">
    <property type="term" value="C:nucleus"/>
    <property type="evidence" value="ECO:0007669"/>
    <property type="project" value="UniProtKB-SubCell"/>
</dbReference>
<evidence type="ECO:0000256" key="7">
    <source>
        <dbReference type="ARBA" id="ARBA00023242"/>
    </source>
</evidence>
<keyword evidence="4 8" id="KW-0238">DNA-binding</keyword>
<protein>
    <submittedName>
        <fullName evidence="11">BEL1-like homeodomain protein 8</fullName>
    </submittedName>
</protein>
<evidence type="ECO:0000256" key="1">
    <source>
        <dbReference type="ARBA" id="ARBA00004123"/>
    </source>
</evidence>
<dbReference type="EMBL" id="KZ454427">
    <property type="protein sequence ID" value="PKA46102.1"/>
    <property type="molecule type" value="Genomic_DNA"/>
</dbReference>
<dbReference type="PANTHER" id="PTHR11850">
    <property type="entry name" value="HOMEOBOX PROTEIN TRANSCRIPTION FACTORS"/>
    <property type="match status" value="1"/>
</dbReference>
<dbReference type="Gene3D" id="1.10.10.60">
    <property type="entry name" value="Homeodomain-like"/>
    <property type="match status" value="1"/>
</dbReference>
<feature type="compositionally biased region" description="Basic and acidic residues" evidence="9">
    <location>
        <begin position="372"/>
        <end position="383"/>
    </location>
</feature>
<dbReference type="AlphaFoldDB" id="A0A2H9ZS30"/>
<feature type="region of interest" description="Disordered" evidence="9">
    <location>
        <begin position="371"/>
        <end position="411"/>
    </location>
</feature>
<dbReference type="Pfam" id="PF07526">
    <property type="entry name" value="POX"/>
    <property type="match status" value="1"/>
</dbReference>
<keyword evidence="12" id="KW-1185">Reference proteome</keyword>
<dbReference type="Proteomes" id="UP000236161">
    <property type="component" value="Unassembled WGS sequence"/>
</dbReference>
<feature type="compositionally biased region" description="Low complexity" evidence="9">
    <location>
        <begin position="385"/>
        <end position="405"/>
    </location>
</feature>
<dbReference type="CDD" id="cd00086">
    <property type="entry name" value="homeodomain"/>
    <property type="match status" value="1"/>
</dbReference>
<proteinExistence type="inferred from homology"/>
<organism evidence="11 12">
    <name type="scientific">Apostasia shenzhenica</name>
    <dbReference type="NCBI Taxonomy" id="1088818"/>
    <lineage>
        <taxon>Eukaryota</taxon>
        <taxon>Viridiplantae</taxon>
        <taxon>Streptophyta</taxon>
        <taxon>Embryophyta</taxon>
        <taxon>Tracheophyta</taxon>
        <taxon>Spermatophyta</taxon>
        <taxon>Magnoliopsida</taxon>
        <taxon>Liliopsida</taxon>
        <taxon>Asparagales</taxon>
        <taxon>Orchidaceae</taxon>
        <taxon>Apostasioideae</taxon>
        <taxon>Apostasia</taxon>
    </lineage>
</organism>
<evidence type="ECO:0000256" key="5">
    <source>
        <dbReference type="ARBA" id="ARBA00023155"/>
    </source>
</evidence>
<feature type="domain" description="Homeobox" evidence="10">
    <location>
        <begin position="293"/>
        <end position="356"/>
    </location>
</feature>
<dbReference type="GO" id="GO:0006355">
    <property type="term" value="P:regulation of DNA-templated transcription"/>
    <property type="evidence" value="ECO:0007669"/>
    <property type="project" value="InterPro"/>
</dbReference>
<dbReference type="OrthoDB" id="10056939at2759"/>
<dbReference type="SMART" id="SM00574">
    <property type="entry name" value="POX"/>
    <property type="match status" value="1"/>
</dbReference>
<dbReference type="InterPro" id="IPR050224">
    <property type="entry name" value="TALE_homeobox"/>
</dbReference>
<evidence type="ECO:0000256" key="8">
    <source>
        <dbReference type="PROSITE-ProRule" id="PRU00108"/>
    </source>
</evidence>
<dbReference type="GO" id="GO:0003677">
    <property type="term" value="F:DNA binding"/>
    <property type="evidence" value="ECO:0007669"/>
    <property type="project" value="UniProtKB-UniRule"/>
</dbReference>
<dbReference type="SUPFAM" id="SSF46689">
    <property type="entry name" value="Homeodomain-like"/>
    <property type="match status" value="1"/>
</dbReference>
<keyword evidence="3" id="KW-0805">Transcription regulation</keyword>